<dbReference type="RefSeq" id="XP_003150991.1">
    <property type="nucleotide sequence ID" value="XM_003150943.1"/>
</dbReference>
<organism evidence="1">
    <name type="scientific">Loa loa</name>
    <name type="common">Eye worm</name>
    <name type="synonym">Filaria loa</name>
    <dbReference type="NCBI Taxonomy" id="7209"/>
    <lineage>
        <taxon>Eukaryota</taxon>
        <taxon>Metazoa</taxon>
        <taxon>Ecdysozoa</taxon>
        <taxon>Nematoda</taxon>
        <taxon>Chromadorea</taxon>
        <taxon>Rhabditida</taxon>
        <taxon>Spirurina</taxon>
        <taxon>Spiruromorpha</taxon>
        <taxon>Filarioidea</taxon>
        <taxon>Onchocercidae</taxon>
        <taxon>Loa</taxon>
    </lineage>
</organism>
<dbReference type="AlphaFoldDB" id="A0A1S0TFT5"/>
<dbReference type="InParanoid" id="A0A1S0TFT5"/>
<dbReference type="EMBL" id="JH714054">
    <property type="protein sequence ID" value="EFO13078.1"/>
    <property type="molecule type" value="Genomic_DNA"/>
</dbReference>
<dbReference type="GeneID" id="9952943"/>
<sequence>MKVNEKGQIDEIIEMGQKVIVDCGGGDDGDGGGGGSGSCGDGGCGGGLVNCATKTGQLINEASSSNLNAFPSSPPLRLLYRNDKFDATMINFSTIKFPCSLQKYKSFVFIPHMKSVLLLSTVIVNHHC</sequence>
<gene>
    <name evidence="1" type="ORF">LOAG_15452</name>
</gene>
<protein>
    <submittedName>
        <fullName evidence="1">Uncharacterized protein</fullName>
    </submittedName>
</protein>
<name>A0A1S0TFT5_LOALO</name>
<evidence type="ECO:0000313" key="1">
    <source>
        <dbReference type="EMBL" id="EFO13078.1"/>
    </source>
</evidence>
<proteinExistence type="predicted"/>
<accession>A0A1S0TFT5</accession>
<reference evidence="1" key="1">
    <citation type="submission" date="2012-04" db="EMBL/GenBank/DDBJ databases">
        <title>The Genome Sequence of Loa loa.</title>
        <authorList>
            <consortium name="The Broad Institute Genome Sequencing Platform"/>
            <consortium name="Broad Institute Genome Sequencing Center for Infectious Disease"/>
            <person name="Nutman T.B."/>
            <person name="Fink D.L."/>
            <person name="Russ C."/>
            <person name="Young S."/>
            <person name="Zeng Q."/>
            <person name="Gargeya S."/>
            <person name="Alvarado L."/>
            <person name="Berlin A."/>
            <person name="Chapman S.B."/>
            <person name="Chen Z."/>
            <person name="Freedman E."/>
            <person name="Gellesch M."/>
            <person name="Goldberg J."/>
            <person name="Griggs A."/>
            <person name="Gujja S."/>
            <person name="Heilman E.R."/>
            <person name="Heiman D."/>
            <person name="Howarth C."/>
            <person name="Mehta T."/>
            <person name="Neiman D."/>
            <person name="Pearson M."/>
            <person name="Roberts A."/>
            <person name="Saif S."/>
            <person name="Shea T."/>
            <person name="Shenoy N."/>
            <person name="Sisk P."/>
            <person name="Stolte C."/>
            <person name="Sykes S."/>
            <person name="White J."/>
            <person name="Yandava C."/>
            <person name="Haas B."/>
            <person name="Henn M.R."/>
            <person name="Nusbaum C."/>
            <person name="Birren B."/>
        </authorList>
    </citation>
    <scope>NUCLEOTIDE SEQUENCE [LARGE SCALE GENOMIC DNA]</scope>
</reference>
<dbReference type="KEGG" id="loa:LOAG_15452"/>
<dbReference type="CTD" id="9952943"/>